<protein>
    <recommendedName>
        <fullName evidence="1">Peroxisome assembly protein 12</fullName>
    </recommendedName>
</protein>
<evidence type="ECO:0000256" key="1">
    <source>
        <dbReference type="ARBA" id="ARBA00018980"/>
    </source>
</evidence>
<dbReference type="EMBL" id="UZAJ01039867">
    <property type="protein sequence ID" value="VDP11609.1"/>
    <property type="molecule type" value="Genomic_DNA"/>
</dbReference>
<dbReference type="Proteomes" id="UP000267606">
    <property type="component" value="Unassembled WGS sequence"/>
</dbReference>
<keyword evidence="2" id="KW-0479">Metal-binding</keyword>
<keyword evidence="4" id="KW-0472">Membrane</keyword>
<dbReference type="GO" id="GO:0008270">
    <property type="term" value="F:zinc ion binding"/>
    <property type="evidence" value="ECO:0007669"/>
    <property type="project" value="UniProtKB-KW"/>
</dbReference>
<dbReference type="SMART" id="SM00184">
    <property type="entry name" value="RING"/>
    <property type="match status" value="1"/>
</dbReference>
<dbReference type="CDD" id="cd16451">
    <property type="entry name" value="mRING_PEX12"/>
    <property type="match status" value="1"/>
</dbReference>
<dbReference type="GO" id="GO:0006513">
    <property type="term" value="P:protein monoubiquitination"/>
    <property type="evidence" value="ECO:0007669"/>
    <property type="project" value="TreeGrafter"/>
</dbReference>
<accession>A0A183HYK0</accession>
<dbReference type="SUPFAM" id="SSF57850">
    <property type="entry name" value="RING/U-box"/>
    <property type="match status" value="1"/>
</dbReference>
<feature type="domain" description="RING-type" evidence="5">
    <location>
        <begin position="113"/>
        <end position="151"/>
    </location>
</feature>
<proteinExistence type="predicted"/>
<reference evidence="6 7" key="2">
    <citation type="submission" date="2018-11" db="EMBL/GenBank/DDBJ databases">
        <authorList>
            <consortium name="Pathogen Informatics"/>
        </authorList>
    </citation>
    <scope>NUCLEOTIDE SEQUENCE [LARGE SCALE GENOMIC DNA]</scope>
</reference>
<feature type="transmembrane region" description="Helical" evidence="4">
    <location>
        <begin position="124"/>
        <end position="142"/>
    </location>
</feature>
<gene>
    <name evidence="6" type="ORF">OFLC_LOCUS12562</name>
</gene>
<evidence type="ECO:0000256" key="4">
    <source>
        <dbReference type="SAM" id="Phobius"/>
    </source>
</evidence>
<keyword evidence="2" id="KW-0863">Zinc-finger</keyword>
<dbReference type="InterPro" id="IPR017375">
    <property type="entry name" value="PEX12"/>
</dbReference>
<dbReference type="GO" id="GO:0016558">
    <property type="term" value="P:protein import into peroxisome matrix"/>
    <property type="evidence" value="ECO:0007669"/>
    <property type="project" value="InterPro"/>
</dbReference>
<dbReference type="InterPro" id="IPR001841">
    <property type="entry name" value="Znf_RING"/>
</dbReference>
<keyword evidence="4" id="KW-0812">Transmembrane</keyword>
<sequence>MTLHLSAKQTKGVKFYSYCQLHCYYCFVPEFKLVIIDKWDFRRSWRTLAVFASLLTQCITFGLYIIQFLDFYYNSDTGENFRTEQRIRNWKYPSAPHKKLHENSVLLLETNKCPLCLQQRINDTVLAVSGYVFCYGCIYSFVEQKKKCPVTSLPANVDDLIKIFVHPA</sequence>
<evidence type="ECO:0000256" key="2">
    <source>
        <dbReference type="ARBA" id="ARBA00022771"/>
    </source>
</evidence>
<dbReference type="GO" id="GO:0004842">
    <property type="term" value="F:ubiquitin-protein transferase activity"/>
    <property type="evidence" value="ECO:0007669"/>
    <property type="project" value="TreeGrafter"/>
</dbReference>
<evidence type="ECO:0000256" key="3">
    <source>
        <dbReference type="ARBA" id="ARBA00022833"/>
    </source>
</evidence>
<dbReference type="AlphaFoldDB" id="A0A183HYK0"/>
<reference evidence="8" key="1">
    <citation type="submission" date="2016-06" db="UniProtKB">
        <authorList>
            <consortium name="WormBaseParasite"/>
        </authorList>
    </citation>
    <scope>IDENTIFICATION</scope>
</reference>
<feature type="transmembrane region" description="Helical" evidence="4">
    <location>
        <begin position="48"/>
        <end position="69"/>
    </location>
</feature>
<dbReference type="PANTHER" id="PTHR12888:SF0">
    <property type="entry name" value="PEROXISOME ASSEMBLY PROTEIN 12"/>
    <property type="match status" value="1"/>
</dbReference>
<dbReference type="GO" id="GO:1990429">
    <property type="term" value="C:peroxisomal importomer complex"/>
    <property type="evidence" value="ECO:0007669"/>
    <property type="project" value="TreeGrafter"/>
</dbReference>
<dbReference type="GO" id="GO:0005778">
    <property type="term" value="C:peroxisomal membrane"/>
    <property type="evidence" value="ECO:0007669"/>
    <property type="project" value="InterPro"/>
</dbReference>
<name>A0A183HYK0_9BILA</name>
<evidence type="ECO:0000313" key="6">
    <source>
        <dbReference type="EMBL" id="VDP11609.1"/>
    </source>
</evidence>
<evidence type="ECO:0000259" key="5">
    <source>
        <dbReference type="SMART" id="SM00184"/>
    </source>
</evidence>
<dbReference type="PANTHER" id="PTHR12888">
    <property type="entry name" value="PEROXISOME ASSEMBLY PROTEIN 12 PEROXIN-12"/>
    <property type="match status" value="1"/>
</dbReference>
<keyword evidence="7" id="KW-1185">Reference proteome</keyword>
<dbReference type="STRING" id="387005.A0A183HYK0"/>
<keyword evidence="3" id="KW-0862">Zinc</keyword>
<dbReference type="Gene3D" id="3.30.40.10">
    <property type="entry name" value="Zinc/RING finger domain, C3HC4 (zinc finger)"/>
    <property type="match status" value="1"/>
</dbReference>
<evidence type="ECO:0000313" key="8">
    <source>
        <dbReference type="WBParaSite" id="OFLC_0001256301-mRNA-1"/>
    </source>
</evidence>
<organism evidence="8">
    <name type="scientific">Onchocerca flexuosa</name>
    <dbReference type="NCBI Taxonomy" id="387005"/>
    <lineage>
        <taxon>Eukaryota</taxon>
        <taxon>Metazoa</taxon>
        <taxon>Ecdysozoa</taxon>
        <taxon>Nematoda</taxon>
        <taxon>Chromadorea</taxon>
        <taxon>Rhabditida</taxon>
        <taxon>Spirurina</taxon>
        <taxon>Spiruromorpha</taxon>
        <taxon>Filarioidea</taxon>
        <taxon>Onchocercidae</taxon>
        <taxon>Onchocerca</taxon>
    </lineage>
</organism>
<dbReference type="WBParaSite" id="OFLC_0001256301-mRNA-1">
    <property type="protein sequence ID" value="OFLC_0001256301-mRNA-1"/>
    <property type="gene ID" value="OFLC_0001256301"/>
</dbReference>
<dbReference type="InterPro" id="IPR013083">
    <property type="entry name" value="Znf_RING/FYVE/PHD"/>
</dbReference>
<keyword evidence="4" id="KW-1133">Transmembrane helix</keyword>
<evidence type="ECO:0000313" key="7">
    <source>
        <dbReference type="Proteomes" id="UP000267606"/>
    </source>
</evidence>